<accession>A0A8K0X7Q7</accession>
<comment type="caution">
    <text evidence="1">The sequence shown here is derived from an EMBL/GenBank/DDBJ whole genome shotgun (WGS) entry which is preliminary data.</text>
</comment>
<organism evidence="1 2">
    <name type="scientific">Plectosphaerella cucumerina</name>
    <dbReference type="NCBI Taxonomy" id="40658"/>
    <lineage>
        <taxon>Eukaryota</taxon>
        <taxon>Fungi</taxon>
        <taxon>Dikarya</taxon>
        <taxon>Ascomycota</taxon>
        <taxon>Pezizomycotina</taxon>
        <taxon>Sordariomycetes</taxon>
        <taxon>Hypocreomycetidae</taxon>
        <taxon>Glomerellales</taxon>
        <taxon>Plectosphaerellaceae</taxon>
        <taxon>Plectosphaerella</taxon>
    </lineage>
</organism>
<dbReference type="Proteomes" id="UP000813385">
    <property type="component" value="Unassembled WGS sequence"/>
</dbReference>
<dbReference type="EMBL" id="JAGPXD010000002">
    <property type="protein sequence ID" value="KAH7368191.1"/>
    <property type="molecule type" value="Genomic_DNA"/>
</dbReference>
<evidence type="ECO:0000313" key="1">
    <source>
        <dbReference type="EMBL" id="KAH7368191.1"/>
    </source>
</evidence>
<evidence type="ECO:0000313" key="2">
    <source>
        <dbReference type="Proteomes" id="UP000813385"/>
    </source>
</evidence>
<proteinExistence type="predicted"/>
<dbReference type="AlphaFoldDB" id="A0A8K0X7Q7"/>
<sequence length="121" mass="13227">MADAAALEKRCRPAPNPDYHGGYYRLPCWLNLLPSCQGAWPDGQELDLNATARTATVSPISAECASMIAIELGRECQGLKPWGWATSEGSLEMKEKDIPVISNMTDESLTRYQGYACGSQE</sequence>
<gene>
    <name evidence="1" type="ORF">B0T11DRAFT_326393</name>
</gene>
<keyword evidence="2" id="KW-1185">Reference proteome</keyword>
<protein>
    <submittedName>
        <fullName evidence="1">Uncharacterized protein</fullName>
    </submittedName>
</protein>
<reference evidence="1" key="1">
    <citation type="journal article" date="2021" name="Nat. Commun.">
        <title>Genetic determinants of endophytism in the Arabidopsis root mycobiome.</title>
        <authorList>
            <person name="Mesny F."/>
            <person name="Miyauchi S."/>
            <person name="Thiergart T."/>
            <person name="Pickel B."/>
            <person name="Atanasova L."/>
            <person name="Karlsson M."/>
            <person name="Huettel B."/>
            <person name="Barry K.W."/>
            <person name="Haridas S."/>
            <person name="Chen C."/>
            <person name="Bauer D."/>
            <person name="Andreopoulos W."/>
            <person name="Pangilinan J."/>
            <person name="LaButti K."/>
            <person name="Riley R."/>
            <person name="Lipzen A."/>
            <person name="Clum A."/>
            <person name="Drula E."/>
            <person name="Henrissat B."/>
            <person name="Kohler A."/>
            <person name="Grigoriev I.V."/>
            <person name="Martin F.M."/>
            <person name="Hacquard S."/>
        </authorList>
    </citation>
    <scope>NUCLEOTIDE SEQUENCE</scope>
    <source>
        <strain evidence="1">MPI-CAGE-AT-0016</strain>
    </source>
</reference>
<name>A0A8K0X7Q7_9PEZI</name>